<organism evidence="2">
    <name type="scientific">hydrothermal vent metagenome</name>
    <dbReference type="NCBI Taxonomy" id="652676"/>
    <lineage>
        <taxon>unclassified sequences</taxon>
        <taxon>metagenomes</taxon>
        <taxon>ecological metagenomes</taxon>
    </lineage>
</organism>
<evidence type="ECO:0000313" key="2">
    <source>
        <dbReference type="EMBL" id="VAW80367.1"/>
    </source>
</evidence>
<gene>
    <name evidence="2" type="ORF">MNBD_GAMMA12-2837</name>
</gene>
<evidence type="ECO:0000259" key="1">
    <source>
        <dbReference type="Pfam" id="PF03050"/>
    </source>
</evidence>
<proteinExistence type="predicted"/>
<dbReference type="AlphaFoldDB" id="A0A3B0YYB2"/>
<protein>
    <recommendedName>
        <fullName evidence="1">Transposase IS66 central domain-containing protein</fullName>
    </recommendedName>
</protein>
<dbReference type="EMBL" id="UOFL01000197">
    <property type="protein sequence ID" value="VAW80367.1"/>
    <property type="molecule type" value="Genomic_DNA"/>
</dbReference>
<name>A0A3B0YYB2_9ZZZZ</name>
<accession>A0A3B0YYB2</accession>
<sequence length="71" mass="7902">MSLSRNIRISTTLATEKILQPIGVDSPRAALANWMIKSSKLIQAVINLLRDQLLGCDIIHMDETTVQVLNE</sequence>
<feature type="domain" description="Transposase IS66 central" evidence="1">
    <location>
        <begin position="16"/>
        <end position="70"/>
    </location>
</feature>
<reference evidence="2" key="1">
    <citation type="submission" date="2018-06" db="EMBL/GenBank/DDBJ databases">
        <authorList>
            <person name="Zhirakovskaya E."/>
        </authorList>
    </citation>
    <scope>NUCLEOTIDE SEQUENCE</scope>
</reference>
<dbReference type="Pfam" id="PF03050">
    <property type="entry name" value="DDE_Tnp_IS66"/>
    <property type="match status" value="1"/>
</dbReference>
<dbReference type="InterPro" id="IPR004291">
    <property type="entry name" value="Transposase_IS66_central"/>
</dbReference>